<dbReference type="InterPro" id="IPR036691">
    <property type="entry name" value="Endo/exonu/phosph_ase_sf"/>
</dbReference>
<dbReference type="InterPro" id="IPR005135">
    <property type="entry name" value="Endo/exonuclease/phosphatase"/>
</dbReference>
<dbReference type="Gene3D" id="3.60.10.10">
    <property type="entry name" value="Endonuclease/exonuclease/phosphatase"/>
    <property type="match status" value="1"/>
</dbReference>
<dbReference type="PANTHER" id="PTHR42834">
    <property type="entry name" value="ENDONUCLEASE/EXONUCLEASE/PHOSPHATASE FAMILY PROTEIN (AFU_ORTHOLOGUE AFUA_3G09210)"/>
    <property type="match status" value="1"/>
</dbReference>
<reference evidence="2 3" key="1">
    <citation type="submission" date="2020-08" db="EMBL/GenBank/DDBJ databases">
        <title>Genomic Encyclopedia of Type Strains, Phase IV (KMG-IV): sequencing the most valuable type-strain genomes for metagenomic binning, comparative biology and taxonomic classification.</title>
        <authorList>
            <person name="Goeker M."/>
        </authorList>
    </citation>
    <scope>NUCLEOTIDE SEQUENCE [LARGE SCALE GENOMIC DNA]</scope>
    <source>
        <strain evidence="2 3">DSM 29853</strain>
    </source>
</reference>
<sequence>MAFRLATFNVENLLTRFDFSGFRNELRQDRTLRLLDIRNEAVYREMEVARVVAATDDTRQQTALAIADTFSDMICLQEVESLDALTAFEANYLFRMVGNGYQHKYLIEGNDSRGIDVAVMMRDRTADGEAIEFVTIRSHAHLTYEEANLFSSDLAPLEKPENRIFRRDCLEIDIKVGGRPLTVYVVHFKSKGGTRGLPPGAAGSDPTLPVRRAEAAAVRGIIEKRFGPDGVKRANFAICGDMNDFMEQVTVTGDRRSGYRFTPEAVPGSALTVLAAGGFAENVVERRAPLDRWTHYHARGPEDRHLCQLDYIWLSPALARINAGRLPEIVRGGQPHRTVFPPGQEVERYPRIGWDRPKASDHCPVVMEIDLS</sequence>
<feature type="domain" description="Endonuclease/exonuclease/phosphatase" evidence="1">
    <location>
        <begin position="51"/>
        <end position="362"/>
    </location>
</feature>
<comment type="caution">
    <text evidence="2">The sequence shown here is derived from an EMBL/GenBank/DDBJ whole genome shotgun (WGS) entry which is preliminary data.</text>
</comment>
<dbReference type="SUPFAM" id="SSF56219">
    <property type="entry name" value="DNase I-like"/>
    <property type="match status" value="1"/>
</dbReference>
<dbReference type="PANTHER" id="PTHR42834:SF1">
    <property type="entry name" value="ENDONUCLEASE_EXONUCLEASE_PHOSPHATASE FAMILY PROTEIN (AFU_ORTHOLOGUE AFUA_3G09210)"/>
    <property type="match status" value="1"/>
</dbReference>
<dbReference type="AlphaFoldDB" id="A0A7W6J2P6"/>
<dbReference type="GO" id="GO:0003824">
    <property type="term" value="F:catalytic activity"/>
    <property type="evidence" value="ECO:0007669"/>
    <property type="project" value="InterPro"/>
</dbReference>
<organism evidence="2 3">
    <name type="scientific">Gellertiella hungarica</name>
    <dbReference type="NCBI Taxonomy" id="1572859"/>
    <lineage>
        <taxon>Bacteria</taxon>
        <taxon>Pseudomonadati</taxon>
        <taxon>Pseudomonadota</taxon>
        <taxon>Alphaproteobacteria</taxon>
        <taxon>Hyphomicrobiales</taxon>
        <taxon>Rhizobiaceae</taxon>
        <taxon>Gellertiella</taxon>
    </lineage>
</organism>
<name>A0A7W6J2P6_9HYPH</name>
<gene>
    <name evidence="2" type="ORF">GGR23_000788</name>
</gene>
<evidence type="ECO:0000259" key="1">
    <source>
        <dbReference type="Pfam" id="PF03372"/>
    </source>
</evidence>
<proteinExistence type="predicted"/>
<dbReference type="EMBL" id="JACIEZ010000001">
    <property type="protein sequence ID" value="MBB4063627.1"/>
    <property type="molecule type" value="Genomic_DNA"/>
</dbReference>
<dbReference type="RefSeq" id="WP_183364804.1">
    <property type="nucleotide sequence ID" value="NZ_JACIEZ010000001.1"/>
</dbReference>
<dbReference type="Pfam" id="PF03372">
    <property type="entry name" value="Exo_endo_phos"/>
    <property type="match status" value="1"/>
</dbReference>
<dbReference type="Proteomes" id="UP000528286">
    <property type="component" value="Unassembled WGS sequence"/>
</dbReference>
<evidence type="ECO:0000313" key="3">
    <source>
        <dbReference type="Proteomes" id="UP000528286"/>
    </source>
</evidence>
<accession>A0A7W6J2P6</accession>
<keyword evidence="3" id="KW-1185">Reference proteome</keyword>
<protein>
    <submittedName>
        <fullName evidence="2">Putative extracellular nuclease</fullName>
    </submittedName>
</protein>
<evidence type="ECO:0000313" key="2">
    <source>
        <dbReference type="EMBL" id="MBB4063627.1"/>
    </source>
</evidence>